<dbReference type="OrthoDB" id="9991317at2759"/>
<dbReference type="InterPro" id="IPR011990">
    <property type="entry name" value="TPR-like_helical_dom_sf"/>
</dbReference>
<dbReference type="InParanoid" id="G4TEC5"/>
<feature type="region of interest" description="Disordered" evidence="1">
    <location>
        <begin position="381"/>
        <end position="481"/>
    </location>
</feature>
<evidence type="ECO:0000256" key="1">
    <source>
        <dbReference type="SAM" id="MobiDB-lite"/>
    </source>
</evidence>
<gene>
    <name evidence="2" type="ORF">PIIN_03619</name>
</gene>
<evidence type="ECO:0000313" key="2">
    <source>
        <dbReference type="EMBL" id="CCA69680.1"/>
    </source>
</evidence>
<dbReference type="Proteomes" id="UP000007148">
    <property type="component" value="Unassembled WGS sequence"/>
</dbReference>
<name>G4TEC5_SERID</name>
<dbReference type="AlphaFoldDB" id="G4TEC5"/>
<dbReference type="EMBL" id="CAFZ01000060">
    <property type="protein sequence ID" value="CCA69680.1"/>
    <property type="molecule type" value="Genomic_DNA"/>
</dbReference>
<keyword evidence="3" id="KW-1185">Reference proteome</keyword>
<comment type="caution">
    <text evidence="2">The sequence shown here is derived from an EMBL/GenBank/DDBJ whole genome shotgun (WGS) entry which is preliminary data.</text>
</comment>
<accession>G4TEC5</accession>
<organism evidence="2 3">
    <name type="scientific">Serendipita indica (strain DSM 11827)</name>
    <name type="common">Root endophyte fungus</name>
    <name type="synonym">Piriformospora indica</name>
    <dbReference type="NCBI Taxonomy" id="1109443"/>
    <lineage>
        <taxon>Eukaryota</taxon>
        <taxon>Fungi</taxon>
        <taxon>Dikarya</taxon>
        <taxon>Basidiomycota</taxon>
        <taxon>Agaricomycotina</taxon>
        <taxon>Agaricomycetes</taxon>
        <taxon>Sebacinales</taxon>
        <taxon>Serendipitaceae</taxon>
        <taxon>Serendipita</taxon>
    </lineage>
</organism>
<dbReference type="HOGENOM" id="CLU_478255_0_0_1"/>
<proteinExistence type="predicted"/>
<reference evidence="2 3" key="1">
    <citation type="journal article" date="2011" name="PLoS Pathog.">
        <title>Endophytic Life Strategies Decoded by Genome and Transcriptome Analyses of the Mutualistic Root Symbiont Piriformospora indica.</title>
        <authorList>
            <person name="Zuccaro A."/>
            <person name="Lahrmann U."/>
            <person name="Guldener U."/>
            <person name="Langen G."/>
            <person name="Pfiffi S."/>
            <person name="Biedenkopf D."/>
            <person name="Wong P."/>
            <person name="Samans B."/>
            <person name="Grimm C."/>
            <person name="Basiewicz M."/>
            <person name="Murat C."/>
            <person name="Martin F."/>
            <person name="Kogel K.H."/>
        </authorList>
    </citation>
    <scope>NUCLEOTIDE SEQUENCE [LARGE SCALE GENOMIC DNA]</scope>
    <source>
        <strain evidence="2 3">DSM 11827</strain>
    </source>
</reference>
<dbReference type="Gene3D" id="1.25.40.10">
    <property type="entry name" value="Tetratricopeptide repeat domain"/>
    <property type="match status" value="1"/>
</dbReference>
<evidence type="ECO:0000313" key="3">
    <source>
        <dbReference type="Proteomes" id="UP000007148"/>
    </source>
</evidence>
<dbReference type="STRING" id="1109443.G4TEC5"/>
<feature type="compositionally biased region" description="Low complexity" evidence="1">
    <location>
        <begin position="410"/>
        <end position="420"/>
    </location>
</feature>
<sequence>MAEKQTVDTISSRALIAQESLLKAISSTSPEDIERAISQWEPLANAISPKHPDYEPVLASYAVAILLRWEDSHQLQDIRKAILTLENAVTSLGNAPSRNRYQNLVNLGSSYFDRFETFNKDPKDILRAVECMELANTISITLGFGTESANKLLSHLGDAYFYGYEVGIVGVEAVYNAIRHFQTVLSHGAKDKQGSTQYKIGQCYSALYNRLKKTEDLDLAIKFLQASTEHELYRDERQGALMELSRAVARKYDATRDQSYLEEAIRWARMTLKENEGEPSILRNLANLLYWKYKDLKDNAALDEAIEYYEIIYALYQTKPGRSLASFYYSYGTALIRRFDAVDSTQHNRLQDIERAVDLMEWAVKSAAPQSLEDYEHRLKGAKSRRDRLLGQQTASPPATMRSSNTIGFPSSPSSPTSVSFAEQQTELPKRSNSTRRAPIPSLASHPDNPGSSTTTFHRVSASSETRRRSGSRASEAASDATVIPTLKRGQTAPSLLSESMSVMSVPAVQDLPAINSQQARPRVLRRATRSIPMPTLAKPPPPTKFINSSPDKPRRDFLSFARLLGPKPS</sequence>
<feature type="region of interest" description="Disordered" evidence="1">
    <location>
        <begin position="528"/>
        <end position="554"/>
    </location>
</feature>
<protein>
    <submittedName>
        <fullName evidence="2">Uncharacterized protein</fullName>
    </submittedName>
</protein>
<feature type="compositionally biased region" description="Polar residues" evidence="1">
    <location>
        <begin position="421"/>
        <end position="436"/>
    </location>
</feature>
<feature type="compositionally biased region" description="Polar residues" evidence="1">
    <location>
        <begin position="391"/>
        <end position="409"/>
    </location>
</feature>